<feature type="transmembrane region" description="Helical" evidence="1">
    <location>
        <begin position="379"/>
        <end position="398"/>
    </location>
</feature>
<dbReference type="PANTHER" id="PTHR38454">
    <property type="entry name" value="INTEGRAL MEMBRANE PROTEIN-RELATED"/>
    <property type="match status" value="1"/>
</dbReference>
<sequence>MKPKKDLLKIMIIYSCIFLSLSSIIIFIMYKDGRSFVYYGDAFVQHFPSQIFISKYLNDIVKNGFYLFNFNIGLGQDVLSTYHYYGLTDPLSAIFLIKNLSPVTLYMVRIFLRIYLSGIAFIFMCAYFTEKKYSISIAFGAVLYTFSNYALSPGMMHPFFINAMILLPLMVIAVHKLVYKNKILLFVIVFATSLITNVYLSIILSVTAFFYALICTIDIFLKKGLSNGIRVFGRGMFSYLLSFLISGIVTFPVVNSIITNSIRNIDSKVELPFIMTKSDLINFFYEFFRAPNSNNFALVGISIVVLVTLIDMFINKGNLKLKIISFFTLLLILSPKLHKLFGGFLYDNYRWYFIVTLLLSYIFVIRFESVVESQGYKKISICFTTLLIVAVYTYRTYLRYANNPNLMKIQSKIAFSNDVFPIVVAFALIAIILFFRNKNIKSSSIYMLMIISFSVNMFIYAKQSSYSRAFVKNDILHERLDKYDKYKDILADNSEFFRVDNPNTAENNYSDIFGYNSIPINYSIENKNFSLFNLEYKNTASIPITVVRGFDSRAILNSITSTKYYLSNSKIPFGYKKISDGLYENIYYLPFGFTYDKYVSYDDIRMLDVLKKQNILLEACIINDADNKKSSLTDIKKLEDNYFRKSSLVDTKLDFKAFKASKDTKNTKQIIQNKNIIKNKKEDALILEYDAKLKGELYLRIDSQDVFKNNPHIFVTHNGEERYYDFISKHSNWYAGENQKLINIGYIDSGKNQLKIRIPNEGEFDLSKISLDLISFGNYETNIEKLKGNHLENVSMSKNGFTGEIENKESKLLFISIPFNDGWKAFVDGKETDIFRANTSFMAIKLDSGSHKVEFKYERPLQSIGVISTIIGILLFVSYIVFRKLNTKHGAFRKKESNKFFKS</sequence>
<keyword evidence="1" id="KW-1133">Transmembrane helix</keyword>
<feature type="transmembrane region" description="Helical" evidence="1">
    <location>
        <begin position="105"/>
        <end position="126"/>
    </location>
</feature>
<keyword evidence="1" id="KW-0812">Transmembrane</keyword>
<keyword evidence="3" id="KW-1185">Reference proteome</keyword>
<feature type="transmembrane region" description="Helical" evidence="1">
    <location>
        <begin position="157"/>
        <end position="174"/>
    </location>
</feature>
<dbReference type="Proteomes" id="UP000440713">
    <property type="component" value="Unassembled WGS sequence"/>
</dbReference>
<organism evidence="2 3">
    <name type="scientific">Peptostreptococcus porci</name>
    <dbReference type="NCBI Taxonomy" id="2652282"/>
    <lineage>
        <taxon>Bacteria</taxon>
        <taxon>Bacillati</taxon>
        <taxon>Bacillota</taxon>
        <taxon>Clostridia</taxon>
        <taxon>Peptostreptococcales</taxon>
        <taxon>Peptostreptococcaceae</taxon>
        <taxon>Peptostreptococcus</taxon>
    </lineage>
</organism>
<dbReference type="EMBL" id="VUNE01000002">
    <property type="protein sequence ID" value="MST62375.1"/>
    <property type="molecule type" value="Genomic_DNA"/>
</dbReference>
<feature type="transmembrane region" description="Helical" evidence="1">
    <location>
        <begin position="349"/>
        <end position="367"/>
    </location>
</feature>
<keyword evidence="1" id="KW-0472">Membrane</keyword>
<evidence type="ECO:0000313" key="2">
    <source>
        <dbReference type="EMBL" id="MST62375.1"/>
    </source>
</evidence>
<dbReference type="RefSeq" id="WP_154537766.1">
    <property type="nucleotide sequence ID" value="NZ_VUNE01000002.1"/>
</dbReference>
<name>A0A6N7WZR2_9FIRM</name>
<feature type="transmembrane region" description="Helical" evidence="1">
    <location>
        <begin position="208"/>
        <end position="225"/>
    </location>
</feature>
<feature type="transmembrane region" description="Helical" evidence="1">
    <location>
        <begin position="861"/>
        <end position="882"/>
    </location>
</feature>
<reference evidence="2 3" key="1">
    <citation type="submission" date="2019-08" db="EMBL/GenBank/DDBJ databases">
        <title>In-depth cultivation of the pig gut microbiome towards novel bacterial diversity and tailored functional studies.</title>
        <authorList>
            <person name="Wylensek D."/>
            <person name="Hitch T.C.A."/>
            <person name="Clavel T."/>
        </authorList>
    </citation>
    <scope>NUCLEOTIDE SEQUENCE [LARGE SCALE GENOMIC DNA]</scope>
    <source>
        <strain evidence="2 3">WCA-SAB-591-4A-A</strain>
    </source>
</reference>
<feature type="transmembrane region" description="Helical" evidence="1">
    <location>
        <begin position="444"/>
        <end position="461"/>
    </location>
</feature>
<feature type="transmembrane region" description="Helical" evidence="1">
    <location>
        <begin position="237"/>
        <end position="258"/>
    </location>
</feature>
<dbReference type="Pfam" id="PF09586">
    <property type="entry name" value="YfhO"/>
    <property type="match status" value="1"/>
</dbReference>
<gene>
    <name evidence="2" type="ORF">FYJ71_05205</name>
</gene>
<feature type="transmembrane region" description="Helical" evidence="1">
    <location>
        <begin position="12"/>
        <end position="30"/>
    </location>
</feature>
<feature type="transmembrane region" description="Helical" evidence="1">
    <location>
        <begin position="133"/>
        <end position="151"/>
    </location>
</feature>
<feature type="transmembrane region" description="Helical" evidence="1">
    <location>
        <begin position="296"/>
        <end position="314"/>
    </location>
</feature>
<evidence type="ECO:0000256" key="1">
    <source>
        <dbReference type="SAM" id="Phobius"/>
    </source>
</evidence>
<evidence type="ECO:0000313" key="3">
    <source>
        <dbReference type="Proteomes" id="UP000440713"/>
    </source>
</evidence>
<dbReference type="InterPro" id="IPR018580">
    <property type="entry name" value="Uncharacterised_YfhO"/>
</dbReference>
<protein>
    <submittedName>
        <fullName evidence="2">YfhO family protein</fullName>
    </submittedName>
</protein>
<accession>A0A6N7WZR2</accession>
<dbReference type="AlphaFoldDB" id="A0A6N7WZR2"/>
<dbReference type="PANTHER" id="PTHR38454:SF1">
    <property type="entry name" value="INTEGRAL MEMBRANE PROTEIN"/>
    <property type="match status" value="1"/>
</dbReference>
<feature type="transmembrane region" description="Helical" evidence="1">
    <location>
        <begin position="418"/>
        <end position="435"/>
    </location>
</feature>
<comment type="caution">
    <text evidence="2">The sequence shown here is derived from an EMBL/GenBank/DDBJ whole genome shotgun (WGS) entry which is preliminary data.</text>
</comment>
<proteinExistence type="predicted"/>